<feature type="transmembrane region" description="Helical" evidence="1">
    <location>
        <begin position="1103"/>
        <end position="1125"/>
    </location>
</feature>
<dbReference type="InterPro" id="IPR038475">
    <property type="entry name" value="RecG_C_sf"/>
</dbReference>
<protein>
    <submittedName>
        <fullName evidence="3">Predicted transcriptional regulator, contains HTH domain</fullName>
    </submittedName>
</protein>
<evidence type="ECO:0000259" key="2">
    <source>
        <dbReference type="Pfam" id="PF04326"/>
    </source>
</evidence>
<dbReference type="InterPro" id="IPR007421">
    <property type="entry name" value="Schlafen_AlbA_2_dom"/>
</dbReference>
<dbReference type="PANTHER" id="PTHR30595:SF6">
    <property type="entry name" value="SCHLAFEN ALBA-2 DOMAIN-CONTAINING PROTEIN"/>
    <property type="match status" value="1"/>
</dbReference>
<dbReference type="Pfam" id="PF04326">
    <property type="entry name" value="SLFN_AlbA_2"/>
    <property type="match status" value="1"/>
</dbReference>
<dbReference type="AlphaFoldDB" id="A0A450SIN2"/>
<evidence type="ECO:0000256" key="1">
    <source>
        <dbReference type="SAM" id="Phobius"/>
    </source>
</evidence>
<dbReference type="InterPro" id="IPR038461">
    <property type="entry name" value="Schlafen_AlbA_2_dom_sf"/>
</dbReference>
<keyword evidence="1" id="KW-1133">Transmembrane helix</keyword>
<gene>
    <name evidence="3" type="ORF">BECKDK2373B_GA0170837_104120</name>
</gene>
<dbReference type="Pfam" id="PF13749">
    <property type="entry name" value="HATPase_c_4"/>
    <property type="match status" value="1"/>
</dbReference>
<feature type="domain" description="Schlafen AlbA-2" evidence="2">
    <location>
        <begin position="15"/>
        <end position="120"/>
    </location>
</feature>
<dbReference type="InterPro" id="IPR027417">
    <property type="entry name" value="P-loop_NTPase"/>
</dbReference>
<keyword evidence="1" id="KW-0472">Membrane</keyword>
<dbReference type="Gene3D" id="3.30.950.30">
    <property type="entry name" value="Schlafen, AAA domain"/>
    <property type="match status" value="1"/>
</dbReference>
<dbReference type="Gene3D" id="3.40.50.300">
    <property type="entry name" value="P-loop containing nucleotide triphosphate hydrolases"/>
    <property type="match status" value="1"/>
</dbReference>
<evidence type="ECO:0000313" key="3">
    <source>
        <dbReference type="EMBL" id="VFJ53193.1"/>
    </source>
</evidence>
<feature type="transmembrane region" description="Helical" evidence="1">
    <location>
        <begin position="1043"/>
        <end position="1063"/>
    </location>
</feature>
<feature type="transmembrane region" description="Helical" evidence="1">
    <location>
        <begin position="1070"/>
        <end position="1091"/>
    </location>
</feature>
<dbReference type="PANTHER" id="PTHR30595">
    <property type="entry name" value="GLPR-RELATED TRANSCRIPTIONAL REPRESSOR"/>
    <property type="match status" value="1"/>
</dbReference>
<dbReference type="EMBL" id="CAADEX010000041">
    <property type="protein sequence ID" value="VFJ53193.1"/>
    <property type="molecule type" value="Genomic_DNA"/>
</dbReference>
<reference evidence="3" key="1">
    <citation type="submission" date="2019-02" db="EMBL/GenBank/DDBJ databases">
        <authorList>
            <person name="Gruber-Vodicka R. H."/>
            <person name="Seah K. B. B."/>
        </authorList>
    </citation>
    <scope>NUCLEOTIDE SEQUENCE</scope>
    <source>
        <strain evidence="3">BECK_DK47</strain>
    </source>
</reference>
<organism evidence="3">
    <name type="scientific">Candidatus Kentrum sp. DK</name>
    <dbReference type="NCBI Taxonomy" id="2126562"/>
    <lineage>
        <taxon>Bacteria</taxon>
        <taxon>Pseudomonadati</taxon>
        <taxon>Pseudomonadota</taxon>
        <taxon>Gammaproteobacteria</taxon>
        <taxon>Candidatus Kentrum</taxon>
    </lineage>
</organism>
<accession>A0A450SIN2</accession>
<sequence>MTPTEELTNLITLGEGPTTEFKQSGADKSLGEEICAFANAAGGTVLVGVTDTGEIVGVSNHNKLKSQIQSVVRSAEPSIVVKVESINDVLRVTIPEQYEKPYSFRGKFFVRSGASSQRMSRDEIREFFFRERQIHFDKTYCPDYNLRDDLTEEIWSRFTERANIPKNVNKAITLHNLHLVKEGRMTYAGAWLLCNDITFYTLSARVTCVMFRGTTNAHILDRRDFTGDLYSIYEDCMAYMQSKLNTALIPHARGRDERLELPEDALREALANAIAHRDYRSTANVHVRIYHDRLEIVTPGGLPAGMREEDLGYKSVPRNPLLFDLLLRMNLVEKIGSGIQRIRDLCLEYGVGEPVFDISEEWVTVIFPRNLVEVTQPINGLGYKDQPNARLPLLEGAQDTLAWFEKALQLWRLRHRNYIFDDAFDGVCRCWFGQEKNTGTLTVLACYQTEAEAREAMPRVTDYVQKLIQATREQSHGQLHEQLSWFRDCPPESREADGGGQSIEFILALQQGDVDRVETVDGVTYHTISESRLLDGLVDFSDYFQDIRYRVEHETLPDSELTLKDTYTPSRYRLDEKDAEGDDDDKSGGAAEDLEPFLHHWLAENGLRQLALLGEYGQGKSTASLLLSYQLIQQYREDQTIRIPVLLELRGKSPRSLTPEDLLATWAHRYGIDTQALLQLIIAGRVLLILEGFDKIDLTGDTETRLSHFRRLWQLSYPKAKILITGRPNFFLDDAERKSALGIQRPSGDRPYCQAIHLLPFDTARIERSLRAADAGVRAGIVALAEGDQRFREIVSRPSLLHIVSTLWRRENLGKYHDRISSALVMDLFLQHSYRRQGAKQGERGFMALNTAERAYFMAGVAAYMGARRLPNQISKQQLDEAIRALIRAIPDGVSQSVTTIQNEANAPLRSQARFDWKNREPEIIEHIKTDARACGLLVSDLSKDGHFKFAHKSFLEFLEARVLSQLFAAEEPERISGASLANTWKLEIDDLKDSPEAMTFLADLLAQKFRERGQREDHEIARGLLAALVWGNLPGKRSWKSVFWRLSVRPALWLAGRLVGIFGVRRRKYIVFGLFVAVVGAVAGAFALVTKYDLAGMMAFPITLSAVGIGLLLGYWVGLCTDFLKRQKTPIWRRLHLWYQSCKNLHLSLPAMARTVGAGVVELLEDGGSEEKDRREA</sequence>
<keyword evidence="1" id="KW-0812">Transmembrane</keyword>
<proteinExistence type="predicted"/>
<dbReference type="Gene3D" id="3.30.565.60">
    <property type="match status" value="1"/>
</dbReference>
<name>A0A450SIN2_9GAMM</name>